<feature type="domain" description="Peptidase C50" evidence="6">
    <location>
        <begin position="1858"/>
        <end position="1954"/>
    </location>
</feature>
<keyword evidence="4" id="KW-0159">Chromosome partition</keyword>
<dbReference type="GO" id="GO:0072686">
    <property type="term" value="C:mitotic spindle"/>
    <property type="evidence" value="ECO:0007669"/>
    <property type="project" value="TreeGrafter"/>
</dbReference>
<evidence type="ECO:0000256" key="1">
    <source>
        <dbReference type="ARBA" id="ARBA00000451"/>
    </source>
</evidence>
<dbReference type="GO" id="GO:0051307">
    <property type="term" value="P:meiotic chromosome separation"/>
    <property type="evidence" value="ECO:0007669"/>
    <property type="project" value="TreeGrafter"/>
</dbReference>
<evidence type="ECO:0000256" key="2">
    <source>
        <dbReference type="ARBA" id="ARBA00012489"/>
    </source>
</evidence>
<feature type="region of interest" description="Disordered" evidence="5">
    <location>
        <begin position="116"/>
        <end position="163"/>
    </location>
</feature>
<comment type="caution">
    <text evidence="7">The sequence shown here is derived from an EMBL/GenBank/DDBJ whole genome shotgun (WGS) entry which is preliminary data.</text>
</comment>
<dbReference type="InterPro" id="IPR005314">
    <property type="entry name" value="Peptidase_C50"/>
</dbReference>
<name>A0A072PVD5_9EURO</name>
<dbReference type="GeneID" id="25279317"/>
<protein>
    <recommendedName>
        <fullName evidence="2">separase</fullName>
        <ecNumber evidence="2">3.4.22.49</ecNumber>
    </recommendedName>
</protein>
<evidence type="ECO:0000256" key="3">
    <source>
        <dbReference type="ARBA" id="ARBA00022801"/>
    </source>
</evidence>
<keyword evidence="8" id="KW-1185">Reference proteome</keyword>
<dbReference type="GO" id="GO:0005634">
    <property type="term" value="C:nucleus"/>
    <property type="evidence" value="ECO:0007669"/>
    <property type="project" value="InterPro"/>
</dbReference>
<evidence type="ECO:0000313" key="7">
    <source>
        <dbReference type="EMBL" id="KEF59540.1"/>
    </source>
</evidence>
<dbReference type="InterPro" id="IPR030397">
    <property type="entry name" value="SEPARIN_core_dom"/>
</dbReference>
<dbReference type="OrthoDB" id="10255632at2759"/>
<dbReference type="Pfam" id="PF03568">
    <property type="entry name" value="Separin_C"/>
    <property type="match status" value="1"/>
</dbReference>
<dbReference type="GO" id="GO:0005737">
    <property type="term" value="C:cytoplasm"/>
    <property type="evidence" value="ECO:0007669"/>
    <property type="project" value="TreeGrafter"/>
</dbReference>
<dbReference type="Proteomes" id="UP000027920">
    <property type="component" value="Unassembled WGS sequence"/>
</dbReference>
<keyword evidence="3" id="KW-0378">Hydrolase</keyword>
<dbReference type="EC" id="3.4.22.49" evidence="2"/>
<dbReference type="GO" id="GO:0044732">
    <property type="term" value="C:mitotic spindle pole body"/>
    <property type="evidence" value="ECO:0007669"/>
    <property type="project" value="TreeGrafter"/>
</dbReference>
<feature type="region of interest" description="Disordered" evidence="5">
    <location>
        <begin position="48"/>
        <end position="92"/>
    </location>
</feature>
<evidence type="ECO:0000256" key="5">
    <source>
        <dbReference type="SAM" id="MobiDB-lite"/>
    </source>
</evidence>
<dbReference type="PROSITE" id="PS51700">
    <property type="entry name" value="SEPARIN"/>
    <property type="match status" value="1"/>
</dbReference>
<evidence type="ECO:0000313" key="8">
    <source>
        <dbReference type="Proteomes" id="UP000027920"/>
    </source>
</evidence>
<dbReference type="GO" id="GO:0006508">
    <property type="term" value="P:proteolysis"/>
    <property type="evidence" value="ECO:0007669"/>
    <property type="project" value="InterPro"/>
</dbReference>
<evidence type="ECO:0000256" key="4">
    <source>
        <dbReference type="ARBA" id="ARBA00022829"/>
    </source>
</evidence>
<dbReference type="GO" id="GO:0004197">
    <property type="term" value="F:cysteine-type endopeptidase activity"/>
    <property type="evidence" value="ECO:0007669"/>
    <property type="project" value="InterPro"/>
</dbReference>
<dbReference type="PANTHER" id="PTHR12792">
    <property type="entry name" value="EXTRA SPINDLE POLES 1-RELATED"/>
    <property type="match status" value="1"/>
</dbReference>
<evidence type="ECO:0000259" key="6">
    <source>
        <dbReference type="PROSITE" id="PS51700"/>
    </source>
</evidence>
<accession>A0A072PVD5</accession>
<sequence length="2061" mass="226811">MTMSPTIAPIDRVRADINAVAPSAQTLRHLRALLGLESSHSLDAPQYKSQKALRLQKPSKIPPAAKGTSKRKEPKTPDLKASNPMVREEAALENPQKLATEVFNTTLKQLGLAAKTAKGSLRADDDRPSVRLVPTQRPLNERSPNRGKSSCRNDEKRVESQAPRQDWSITADCALLALQYLVDAAESQGAKKFGQIAGLENASLILLDRTITLGLITQAQSQAYRIFRQYWSSSINTCPCPVSQTPSPAQCLLGRPDSAKDRSIFGFSTSMQSQMLRLMIQLGPTCINSDLVTSLKLETIGSPAWVCLQGLQETHLNAQQTGNQLRTISLAISKLYSLANRLKATCSSLPDNVFELFGVAMSIKFGAWEHLHHKFDPAVDFWQHFVSATRRYIASSQKPSCAGKSILHLLRSFRHLLKASGQDDTPPADLLDLLLQAARHLQCEREIYSLAGKEGTQLDPIICLVSTCQVTSSRLASYASETDVVLASILETRDLFSHPINLPLADLERVLLHAVQVRKALLYVIQDIQVSRQSGKSVTAFVELEYNSFQLIFCCVRFLFDQIQKSLVDGNQNLKSDRKQIMLAILIKNADSLIQVEKCCIIQASALLGGSNDALEFAIETVAFLKTQICVPNEGDALSTALSQIQVRISQAYWARYIQSVEARADSQKQIQILENSISAVASLSVTDKKSAFLCLKYQRLASCYADLHDFKTSKLILRKAIELDIELGSLHDATELALGGPSQALWSKTDSNCESLGRSLAMFANMALGESVGTNQDILLYDSSNLPPVQRAVLLERQVCCILERGLGEDHLLGIASHLQFLLPILDQPKYKVFRLRLVSSVISARLKKNMTVVGTLLTSQQIRSVLDGGTSVSQEVYLSEFESSLRTILQLQHDICIGQLSSVSLACYLKTLGGVIVECKTLDSFRRVIDDPDGFINLLHLCVGYANMLENHRAAHAALEMIRSILDLGHQSPNISKTSVLVQIGRSHMQMQNSESAHTALNAAQVSTAAQASDILVEIDLALTFAEQYFARQEFGKCSSHLERARSLWESRTATQTTSNHKLRLKEQTLLCTSAYLTSRLAFYQGNLLQAAICARQAVKVIAAVWLSISKVWASHGPVNNGGKDDSGIEVLNDNFSKLDLSSSHHSGRSIASTVVYWQEISLYYSAFSYMATLLVHCGLYCDAVYFYEQALKIAIQANLPTIVDGIRSELALAHARAGQLEKARVLRNVPGLITNAGRCLRQRLTVINQAEVEILLGDIPTACQLLMAVKNGNAEPKTEETTRKVKTKTVHTLPRVRTKTATPKPRTATKRVDQPSAKSPEKALEATIDQKILLDRLAMLHAHLRLYQGNKEVATLPAADFDGSKGNPSKVMFDALFLIRSALRLFSEDAVNNVLAETAVALPVRYKSSRKSGRISFVQDTAAQDSRPKRLQGKSKASGAAEKEVNVPGDGRALLHKAYQTLADLRGAYHWQIPSEAVHTLHKLLSQAALLSTALGDSLVPSSVEVLADALSPLDQLRSREMIITSSEMATSANSAISDWPHIRHSSSSIDSMEPSADLVGTIELLPETWSVVSIGLTKDRTELLVARISRHRSPFVIRIPLTRPDPSAMDHEELDFDSAKAELEDIVLAANTSAHDSRGCSADKTVRKAWFAERLSLDSRLAALLDNIENIWFGGFRGLLSAKAADAMALARFAQSLSNTLGRHLPSRQKPSKAGKAHKVELHSHVLELFLTLGHPRETDLEDSVTDLIYFVVDVLQFNGENNAYDEIDFDAMLVEILDALHAYHEGTSSNSLERENSHVILLVDKQLQAFPWESLPCMRGRSVSRMPSLGAIWERLEKMGDHPSNREGYVVSASEGTYILNPSSDLVSTEETFRSVFEAQLPGFKAIVNRSPTETEFETALQDSPLVLYFGHGGGAQYIRGRTIRKLQQCAVTLLMGCSSAKLSECGVYESNGMPWNYINGGSAAVVGTLWDVTDRDIDRFAMETMSEWGLVNQADITRVVEGKKKAARNQPSKSGTQKTVKMSLDQAIARARDRCLLKYLNGAAPVMYGIPVFLE</sequence>
<feature type="region of interest" description="Disordered" evidence="5">
    <location>
        <begin position="1420"/>
        <end position="1446"/>
    </location>
</feature>
<dbReference type="VEuPathDB" id="FungiDB:A1O9_04384"/>
<dbReference type="PANTHER" id="PTHR12792:SF0">
    <property type="entry name" value="SEPARIN"/>
    <property type="match status" value="1"/>
</dbReference>
<proteinExistence type="predicted"/>
<dbReference type="RefSeq" id="XP_013262130.1">
    <property type="nucleotide sequence ID" value="XM_013406676.1"/>
</dbReference>
<feature type="region of interest" description="Disordered" evidence="5">
    <location>
        <begin position="1297"/>
        <end position="1324"/>
    </location>
</feature>
<gene>
    <name evidence="7" type="ORF">A1O9_04384</name>
</gene>
<dbReference type="HOGENOM" id="CLU_000454_0_0_1"/>
<comment type="catalytic activity">
    <reaction evidence="1">
        <text>All bonds known to be hydrolyzed by this endopeptidase have arginine in P1 and an acidic residue in P4. P6 is often occupied by an acidic residue or by a hydroxy-amino-acid residue, the phosphorylation of which enhances cleavage.</text>
        <dbReference type="EC" id="3.4.22.49"/>
    </reaction>
</comment>
<organism evidence="7 8">
    <name type="scientific">Exophiala aquamarina CBS 119918</name>
    <dbReference type="NCBI Taxonomy" id="1182545"/>
    <lineage>
        <taxon>Eukaryota</taxon>
        <taxon>Fungi</taxon>
        <taxon>Dikarya</taxon>
        <taxon>Ascomycota</taxon>
        <taxon>Pezizomycotina</taxon>
        <taxon>Eurotiomycetes</taxon>
        <taxon>Chaetothyriomycetidae</taxon>
        <taxon>Chaetothyriales</taxon>
        <taxon>Herpotrichiellaceae</taxon>
        <taxon>Exophiala</taxon>
    </lineage>
</organism>
<dbReference type="SUPFAM" id="SSF48452">
    <property type="entry name" value="TPR-like"/>
    <property type="match status" value="1"/>
</dbReference>
<dbReference type="InterPro" id="IPR011990">
    <property type="entry name" value="TPR-like_helical_dom_sf"/>
</dbReference>
<dbReference type="EMBL" id="AMGV01000003">
    <property type="protein sequence ID" value="KEF59540.1"/>
    <property type="molecule type" value="Genomic_DNA"/>
</dbReference>
<dbReference type="STRING" id="1182545.A0A072PVD5"/>
<dbReference type="Gene3D" id="1.25.40.10">
    <property type="entry name" value="Tetratricopeptide repeat domain"/>
    <property type="match status" value="1"/>
</dbReference>
<reference evidence="7 8" key="1">
    <citation type="submission" date="2013-03" db="EMBL/GenBank/DDBJ databases">
        <title>The Genome Sequence of Exophiala aquamarina CBS 119918.</title>
        <authorList>
            <consortium name="The Broad Institute Genomics Platform"/>
            <person name="Cuomo C."/>
            <person name="de Hoog S."/>
            <person name="Gorbushina A."/>
            <person name="Walker B."/>
            <person name="Young S.K."/>
            <person name="Zeng Q."/>
            <person name="Gargeya S."/>
            <person name="Fitzgerald M."/>
            <person name="Haas B."/>
            <person name="Abouelleil A."/>
            <person name="Allen A.W."/>
            <person name="Alvarado L."/>
            <person name="Arachchi H.M."/>
            <person name="Berlin A.M."/>
            <person name="Chapman S.B."/>
            <person name="Gainer-Dewar J."/>
            <person name="Goldberg J."/>
            <person name="Griggs A."/>
            <person name="Gujja S."/>
            <person name="Hansen M."/>
            <person name="Howarth C."/>
            <person name="Imamovic A."/>
            <person name="Ireland A."/>
            <person name="Larimer J."/>
            <person name="McCowan C."/>
            <person name="Murphy C."/>
            <person name="Pearson M."/>
            <person name="Poon T.W."/>
            <person name="Priest M."/>
            <person name="Roberts A."/>
            <person name="Saif S."/>
            <person name="Shea T."/>
            <person name="Sisk P."/>
            <person name="Sykes S."/>
            <person name="Wortman J."/>
            <person name="Nusbaum C."/>
            <person name="Birren B."/>
        </authorList>
    </citation>
    <scope>NUCLEOTIDE SEQUENCE [LARGE SCALE GENOMIC DNA]</scope>
    <source>
        <strain evidence="7 8">CBS 119918</strain>
    </source>
</reference>